<evidence type="ECO:0000313" key="3">
    <source>
        <dbReference type="Proteomes" id="UP001291309"/>
    </source>
</evidence>
<keyword evidence="3" id="KW-1185">Reference proteome</keyword>
<comment type="caution">
    <text evidence="2">The sequence shown here is derived from an EMBL/GenBank/DDBJ whole genome shotgun (WGS) entry which is preliminary data.</text>
</comment>
<keyword evidence="1" id="KW-0472">Membrane</keyword>
<gene>
    <name evidence="2" type="ORF">SYV04_37470</name>
</gene>
<evidence type="ECO:0000313" key="2">
    <source>
        <dbReference type="EMBL" id="MDY7232139.1"/>
    </source>
</evidence>
<dbReference type="EMBL" id="JAXIVS010000018">
    <property type="protein sequence ID" value="MDY7232139.1"/>
    <property type="molecule type" value="Genomic_DNA"/>
</dbReference>
<name>A0ABU5HGY8_9BACT</name>
<keyword evidence="1" id="KW-0812">Transmembrane</keyword>
<dbReference type="RefSeq" id="WP_321550854.1">
    <property type="nucleotide sequence ID" value="NZ_JAXIVS010000018.1"/>
</dbReference>
<organism evidence="2 3">
    <name type="scientific">Hyalangium rubrum</name>
    <dbReference type="NCBI Taxonomy" id="3103134"/>
    <lineage>
        <taxon>Bacteria</taxon>
        <taxon>Pseudomonadati</taxon>
        <taxon>Myxococcota</taxon>
        <taxon>Myxococcia</taxon>
        <taxon>Myxococcales</taxon>
        <taxon>Cystobacterineae</taxon>
        <taxon>Archangiaceae</taxon>
        <taxon>Hyalangium</taxon>
    </lineage>
</organism>
<feature type="transmembrane region" description="Helical" evidence="1">
    <location>
        <begin position="66"/>
        <end position="87"/>
    </location>
</feature>
<accession>A0ABU5HGY8</accession>
<proteinExistence type="predicted"/>
<keyword evidence="1" id="KW-1133">Transmembrane helix</keyword>
<evidence type="ECO:0000256" key="1">
    <source>
        <dbReference type="SAM" id="Phobius"/>
    </source>
</evidence>
<feature type="transmembrane region" description="Helical" evidence="1">
    <location>
        <begin position="169"/>
        <end position="191"/>
    </location>
</feature>
<feature type="transmembrane region" description="Helical" evidence="1">
    <location>
        <begin position="107"/>
        <end position="132"/>
    </location>
</feature>
<reference evidence="2 3" key="1">
    <citation type="submission" date="2023-12" db="EMBL/GenBank/DDBJ databases">
        <title>the genome sequence of Hyalangium sp. s54d21.</title>
        <authorList>
            <person name="Zhang X."/>
        </authorList>
    </citation>
    <scope>NUCLEOTIDE SEQUENCE [LARGE SCALE GENOMIC DNA]</scope>
    <source>
        <strain evidence="3">s54d21</strain>
    </source>
</reference>
<sequence>MASLLLFRGEKSLESLAFLNSRHARLWHVFVAFQPTLWMAALLGLMGDFRGNPSVWPSTRKERMAVVFYAGFLFAMAALPVWGQVIAGQPFIPSNAEELVEVPYVYIKLHLLNLVGSLVGVMLAGGMVGVHVQLIGCMPPNKPPAEVAEPDVQAEVQRFLRLRAQLKRFLGFAAASISSSLLSIGIFRNLINASAPAQPELMSTAVGMSFGIYFTGMLASLYLPAAKTLSDVGLALADRLVLQSLGPRATWKEWTDEQQAVRSYLGLQGSALQEIQQGVTLLAPLIAGVSTLVLGTAR</sequence>
<protein>
    <submittedName>
        <fullName evidence="2">Uncharacterized protein</fullName>
    </submittedName>
</protein>
<feature type="transmembrane region" description="Helical" evidence="1">
    <location>
        <begin position="26"/>
        <end position="45"/>
    </location>
</feature>
<feature type="transmembrane region" description="Helical" evidence="1">
    <location>
        <begin position="203"/>
        <end position="223"/>
    </location>
</feature>
<dbReference type="Proteomes" id="UP001291309">
    <property type="component" value="Unassembled WGS sequence"/>
</dbReference>